<dbReference type="Proteomes" id="UP000027644">
    <property type="component" value="Unassembled WGS sequence"/>
</dbReference>
<name>A0A074V866_9NEIS</name>
<accession>A0A074V866</accession>
<dbReference type="EMBL" id="AVQL01000455">
    <property type="protein sequence ID" value="KEQ00062.1"/>
    <property type="molecule type" value="Genomic_DNA"/>
</dbReference>
<reference evidence="2 3" key="1">
    <citation type="journal article" date="2014" name="PLoS Genet.">
        <title>Hidden diversity in honey bee gut symbionts detected by single-cell genomics.</title>
        <authorList>
            <person name="Engel P."/>
            <person name="Stepanauskas R."/>
            <person name="Moran N."/>
        </authorList>
    </citation>
    <scope>NUCLEOTIDE SEQUENCE [LARGE SCALE GENOMIC DNA]</scope>
    <source>
        <strain evidence="2 3">SCGC AB-598-J21</strain>
    </source>
</reference>
<organism evidence="2 3">
    <name type="scientific">Snodgrassella alvi SCGC AB-598-J21</name>
    <dbReference type="NCBI Taxonomy" id="1385367"/>
    <lineage>
        <taxon>Bacteria</taxon>
        <taxon>Pseudomonadati</taxon>
        <taxon>Pseudomonadota</taxon>
        <taxon>Betaproteobacteria</taxon>
        <taxon>Neisseriales</taxon>
        <taxon>Neisseriaceae</taxon>
        <taxon>Snodgrassella</taxon>
    </lineage>
</organism>
<feature type="domain" description="Oxidoreductase-like" evidence="1">
    <location>
        <begin position="9"/>
        <end position="44"/>
    </location>
</feature>
<comment type="caution">
    <text evidence="2">The sequence shown here is derived from an EMBL/GenBank/DDBJ whole genome shotgun (WGS) entry which is preliminary data.</text>
</comment>
<gene>
    <name evidence="2" type="ORF">SASC598J21_021750</name>
</gene>
<dbReference type="InterPro" id="IPR019180">
    <property type="entry name" value="Oxidoreductase-like_N"/>
</dbReference>
<evidence type="ECO:0000259" key="1">
    <source>
        <dbReference type="Pfam" id="PF09791"/>
    </source>
</evidence>
<protein>
    <submittedName>
        <fullName evidence="2">Oxidoreductase-like protein, N-terminal</fullName>
    </submittedName>
</protein>
<proteinExistence type="predicted"/>
<sequence length="57" mass="6315">MSAPELLTPPVPPEDWECCNSDCGDACVWQIYYREKAAYEAIQAQLSTSSSNNEKSS</sequence>
<evidence type="ECO:0000313" key="3">
    <source>
        <dbReference type="Proteomes" id="UP000027644"/>
    </source>
</evidence>
<dbReference type="Pfam" id="PF09791">
    <property type="entry name" value="Oxidored-like"/>
    <property type="match status" value="1"/>
</dbReference>
<evidence type="ECO:0000313" key="2">
    <source>
        <dbReference type="EMBL" id="KEQ00062.1"/>
    </source>
</evidence>
<dbReference type="AlphaFoldDB" id="A0A074V866"/>